<sequence>MPDTICLVDGTETNLEDALASEKNIVVRHRQWEEMMQLYIGAYEKREALERLVAFHIGVSAARVKTDHPSAWRRGGFNLAIPMLVFDGAGEAEVNRVMLRLPIPIKCGEVQHPGSVREKLRCETASYVWMQRHCPGVRIPHLYGFGFPHGAHFSFAGRLSMIRRAVLYVRQLVASWLYRPVPSSYLSVTAPDMPLETGYMVIEHFGEATFGKQLPLVAHGQRLLDQPAKMRNLFRGVSRIILDLARVPQPRIGAFCFNDDGTISLDGRPTSSDMAILESEGAPRAIPVDKTYTNTDQYVSDLSTLFEAQFLAAPNAALNTVDCEAQMSIMVFLRAVAHHFIEPNRRNGPFFLYMSDANAANFMVDDEWNVTGMFDLEWIFAAPADVFFTPTWLTWSSIDHISRPGYDEYSTTREAFMKIFKEEEQRMDTSELEAALGGSTFSAVMEASWSSGRAWFYQSLMTVDAMLHITEGRIQPLFVPDELPYSYFCKLWHQNSKDIVAQKLRDREEHKAAIARLFQDTG</sequence>
<organism evidence="1 2">
    <name type="scientific">Niveomyces insectorum RCEF 264</name>
    <dbReference type="NCBI Taxonomy" id="1081102"/>
    <lineage>
        <taxon>Eukaryota</taxon>
        <taxon>Fungi</taxon>
        <taxon>Dikarya</taxon>
        <taxon>Ascomycota</taxon>
        <taxon>Pezizomycotina</taxon>
        <taxon>Sordariomycetes</taxon>
        <taxon>Hypocreomycetidae</taxon>
        <taxon>Hypocreales</taxon>
        <taxon>Cordycipitaceae</taxon>
        <taxon>Niveomyces</taxon>
    </lineage>
</organism>
<evidence type="ECO:0008006" key="3">
    <source>
        <dbReference type="Google" id="ProtNLM"/>
    </source>
</evidence>
<dbReference type="PANTHER" id="PTHR21310">
    <property type="entry name" value="AMINOGLYCOSIDE PHOSPHOTRANSFERASE-RELATED-RELATED"/>
    <property type="match status" value="1"/>
</dbReference>
<protein>
    <recommendedName>
        <fullName evidence="3">Aminoglycoside phosphotransferase</fullName>
    </recommendedName>
</protein>
<evidence type="ECO:0000313" key="1">
    <source>
        <dbReference type="EMBL" id="OAA67970.1"/>
    </source>
</evidence>
<evidence type="ECO:0000313" key="2">
    <source>
        <dbReference type="Proteomes" id="UP000076874"/>
    </source>
</evidence>
<dbReference type="InterPro" id="IPR051678">
    <property type="entry name" value="AGP_Transferase"/>
</dbReference>
<keyword evidence="2" id="KW-1185">Reference proteome</keyword>
<dbReference type="PANTHER" id="PTHR21310:SF37">
    <property type="entry name" value="AMINOGLYCOSIDE PHOSPHOTRANSFERASE DOMAIN-CONTAINING PROTEIN"/>
    <property type="match status" value="1"/>
</dbReference>
<name>A0A167ZW98_9HYPO</name>
<proteinExistence type="predicted"/>
<comment type="caution">
    <text evidence="1">The sequence shown here is derived from an EMBL/GenBank/DDBJ whole genome shotgun (WGS) entry which is preliminary data.</text>
</comment>
<dbReference type="STRING" id="1081102.A0A167ZW98"/>
<dbReference type="OrthoDB" id="4869268at2759"/>
<gene>
    <name evidence="1" type="ORF">SPI_00165</name>
</gene>
<dbReference type="Proteomes" id="UP000076874">
    <property type="component" value="Unassembled WGS sequence"/>
</dbReference>
<dbReference type="EMBL" id="AZHD01000001">
    <property type="protein sequence ID" value="OAA67970.1"/>
    <property type="molecule type" value="Genomic_DNA"/>
</dbReference>
<accession>A0A167ZW98</accession>
<reference evidence="1 2" key="1">
    <citation type="journal article" date="2016" name="Genome Biol. Evol.">
        <title>Divergent and convergent evolution of fungal pathogenicity.</title>
        <authorList>
            <person name="Shang Y."/>
            <person name="Xiao G."/>
            <person name="Zheng P."/>
            <person name="Cen K."/>
            <person name="Zhan S."/>
            <person name="Wang C."/>
        </authorList>
    </citation>
    <scope>NUCLEOTIDE SEQUENCE [LARGE SCALE GENOMIC DNA]</scope>
    <source>
        <strain evidence="1 2">RCEF 264</strain>
    </source>
</reference>
<dbReference type="AlphaFoldDB" id="A0A167ZW98"/>